<protein>
    <submittedName>
        <fullName evidence="1">Uncharacterized protein</fullName>
    </submittedName>
</protein>
<dbReference type="Proteomes" id="UP000275267">
    <property type="component" value="Unassembled WGS sequence"/>
</dbReference>
<organism evidence="1 2">
    <name type="scientific">Panicum miliaceum</name>
    <name type="common">Proso millet</name>
    <name type="synonym">Broomcorn millet</name>
    <dbReference type="NCBI Taxonomy" id="4540"/>
    <lineage>
        <taxon>Eukaryota</taxon>
        <taxon>Viridiplantae</taxon>
        <taxon>Streptophyta</taxon>
        <taxon>Embryophyta</taxon>
        <taxon>Tracheophyta</taxon>
        <taxon>Spermatophyta</taxon>
        <taxon>Magnoliopsida</taxon>
        <taxon>Liliopsida</taxon>
        <taxon>Poales</taxon>
        <taxon>Poaceae</taxon>
        <taxon>PACMAD clade</taxon>
        <taxon>Panicoideae</taxon>
        <taxon>Panicodae</taxon>
        <taxon>Paniceae</taxon>
        <taxon>Panicinae</taxon>
        <taxon>Panicum</taxon>
        <taxon>Panicum sect. Panicum</taxon>
    </lineage>
</organism>
<keyword evidence="2" id="KW-1185">Reference proteome</keyword>
<dbReference type="EMBL" id="PQIB02000015">
    <property type="protein sequence ID" value="RLM66119.1"/>
    <property type="molecule type" value="Genomic_DNA"/>
</dbReference>
<comment type="caution">
    <text evidence="1">The sequence shown here is derived from an EMBL/GenBank/DDBJ whole genome shotgun (WGS) entry which is preliminary data.</text>
</comment>
<sequence>MRVEEYERHFTKMMRYAANDTNTKEKKQFWFLYGLHPCKDHYSSPSDTPTMMMARR</sequence>
<dbReference type="OrthoDB" id="786614at2759"/>
<name>A0A3L6Q025_PANMI</name>
<reference evidence="2" key="1">
    <citation type="journal article" date="2019" name="Nat. Commun.">
        <title>The genome of broomcorn millet.</title>
        <authorList>
            <person name="Zou C."/>
            <person name="Miki D."/>
            <person name="Li D."/>
            <person name="Tang Q."/>
            <person name="Xiao L."/>
            <person name="Rajput S."/>
            <person name="Deng P."/>
            <person name="Jia W."/>
            <person name="Huang R."/>
            <person name="Zhang M."/>
            <person name="Sun Y."/>
            <person name="Hu J."/>
            <person name="Fu X."/>
            <person name="Schnable P.S."/>
            <person name="Li F."/>
            <person name="Zhang H."/>
            <person name="Feng B."/>
            <person name="Zhu X."/>
            <person name="Liu R."/>
            <person name="Schnable J.C."/>
            <person name="Zhu J.-K."/>
            <person name="Zhang H."/>
        </authorList>
    </citation>
    <scope>NUCLEOTIDE SEQUENCE [LARGE SCALE GENOMIC DNA]</scope>
</reference>
<dbReference type="AlphaFoldDB" id="A0A3L6Q025"/>
<gene>
    <name evidence="1" type="ORF">C2845_PM16G05430</name>
</gene>
<evidence type="ECO:0000313" key="2">
    <source>
        <dbReference type="Proteomes" id="UP000275267"/>
    </source>
</evidence>
<accession>A0A3L6Q025</accession>
<proteinExistence type="predicted"/>
<evidence type="ECO:0000313" key="1">
    <source>
        <dbReference type="EMBL" id="RLM66119.1"/>
    </source>
</evidence>